<proteinExistence type="predicted"/>
<dbReference type="AlphaFoldDB" id="A0A926DVM1"/>
<dbReference type="GO" id="GO:0003677">
    <property type="term" value="F:DNA binding"/>
    <property type="evidence" value="ECO:0007669"/>
    <property type="project" value="UniProtKB-KW"/>
</dbReference>
<dbReference type="PANTHER" id="PTHR46797">
    <property type="entry name" value="HTH-TYPE TRANSCRIPTIONAL REGULATOR"/>
    <property type="match status" value="1"/>
</dbReference>
<feature type="domain" description="HTH cro/C1-type" evidence="2">
    <location>
        <begin position="7"/>
        <end position="61"/>
    </location>
</feature>
<dbReference type="InterPro" id="IPR001387">
    <property type="entry name" value="Cro/C1-type_HTH"/>
</dbReference>
<dbReference type="PANTHER" id="PTHR46797:SF11">
    <property type="entry name" value="HTH-TYPE TRANSCRIPTIONAL REGULATOR PUUR"/>
    <property type="match status" value="1"/>
</dbReference>
<dbReference type="SUPFAM" id="SSF47413">
    <property type="entry name" value="lambda repressor-like DNA-binding domains"/>
    <property type="match status" value="1"/>
</dbReference>
<protein>
    <submittedName>
        <fullName evidence="3">Helix-turn-helix transcriptional regulator</fullName>
    </submittedName>
</protein>
<dbReference type="InterPro" id="IPR010982">
    <property type="entry name" value="Lambda_DNA-bd_dom_sf"/>
</dbReference>
<organism evidence="3 4">
    <name type="scientific">Ligaoa zhengdingensis</name>
    <dbReference type="NCBI Taxonomy" id="2763658"/>
    <lineage>
        <taxon>Bacteria</taxon>
        <taxon>Bacillati</taxon>
        <taxon>Bacillota</taxon>
        <taxon>Clostridia</taxon>
        <taxon>Eubacteriales</taxon>
        <taxon>Oscillospiraceae</taxon>
        <taxon>Ligaoa</taxon>
    </lineage>
</organism>
<dbReference type="PROSITE" id="PS50943">
    <property type="entry name" value="HTH_CROC1"/>
    <property type="match status" value="1"/>
</dbReference>
<dbReference type="RefSeq" id="WP_249282341.1">
    <property type="nucleotide sequence ID" value="NZ_JACRST010000004.1"/>
</dbReference>
<dbReference type="SMART" id="SM00530">
    <property type="entry name" value="HTH_XRE"/>
    <property type="match status" value="1"/>
</dbReference>
<keyword evidence="1" id="KW-0238">DNA-binding</keyword>
<dbReference type="EMBL" id="JACRST010000004">
    <property type="protein sequence ID" value="MBC8546188.1"/>
    <property type="molecule type" value="Genomic_DNA"/>
</dbReference>
<dbReference type="CDD" id="cd00093">
    <property type="entry name" value="HTH_XRE"/>
    <property type="match status" value="1"/>
</dbReference>
<dbReference type="Gene3D" id="1.10.260.40">
    <property type="entry name" value="lambda repressor-like DNA-binding domains"/>
    <property type="match status" value="1"/>
</dbReference>
<name>A0A926DVM1_9FIRM</name>
<gene>
    <name evidence="3" type="ORF">H8711_04465</name>
</gene>
<dbReference type="GO" id="GO:0005829">
    <property type="term" value="C:cytosol"/>
    <property type="evidence" value="ECO:0007669"/>
    <property type="project" value="TreeGrafter"/>
</dbReference>
<dbReference type="InterPro" id="IPR050807">
    <property type="entry name" value="TransReg_Diox_bact_type"/>
</dbReference>
<evidence type="ECO:0000259" key="2">
    <source>
        <dbReference type="PROSITE" id="PS50943"/>
    </source>
</evidence>
<evidence type="ECO:0000313" key="4">
    <source>
        <dbReference type="Proteomes" id="UP000653127"/>
    </source>
</evidence>
<sequence>MDILNRIADLRCRKGWSEYELAKRSDLPQSTISSWYKKEMLPSIPSLEKICTGLGITLCQFFCEEEQAVTLTPEQKKLLHQYSYLTDAQKGKLDLFLQGLICK</sequence>
<comment type="caution">
    <text evidence="3">The sequence shown here is derived from an EMBL/GenBank/DDBJ whole genome shotgun (WGS) entry which is preliminary data.</text>
</comment>
<evidence type="ECO:0000313" key="3">
    <source>
        <dbReference type="EMBL" id="MBC8546188.1"/>
    </source>
</evidence>
<dbReference type="Pfam" id="PF01381">
    <property type="entry name" value="HTH_3"/>
    <property type="match status" value="1"/>
</dbReference>
<dbReference type="GO" id="GO:0003700">
    <property type="term" value="F:DNA-binding transcription factor activity"/>
    <property type="evidence" value="ECO:0007669"/>
    <property type="project" value="TreeGrafter"/>
</dbReference>
<accession>A0A926DVM1</accession>
<reference evidence="3" key="1">
    <citation type="submission" date="2020-08" db="EMBL/GenBank/DDBJ databases">
        <title>Genome public.</title>
        <authorList>
            <person name="Liu C."/>
            <person name="Sun Q."/>
        </authorList>
    </citation>
    <scope>NUCLEOTIDE SEQUENCE</scope>
    <source>
        <strain evidence="3">NSJ-31</strain>
    </source>
</reference>
<dbReference type="Proteomes" id="UP000653127">
    <property type="component" value="Unassembled WGS sequence"/>
</dbReference>
<evidence type="ECO:0000256" key="1">
    <source>
        <dbReference type="ARBA" id="ARBA00023125"/>
    </source>
</evidence>
<keyword evidence="4" id="KW-1185">Reference proteome</keyword>